<dbReference type="PANTHER" id="PTHR12834:SF12">
    <property type="entry name" value="SIGNAL RECOGNITION PARTICLE 9 KDA PROTEIN"/>
    <property type="match status" value="1"/>
</dbReference>
<dbReference type="InterPro" id="IPR039914">
    <property type="entry name" value="SRP9-like"/>
</dbReference>
<feature type="compositionally biased region" description="Basic residues" evidence="1">
    <location>
        <begin position="110"/>
        <end position="123"/>
    </location>
</feature>
<dbReference type="GO" id="GO:0008312">
    <property type="term" value="F:7S RNA binding"/>
    <property type="evidence" value="ECO:0007669"/>
    <property type="project" value="InterPro"/>
</dbReference>
<reference evidence="3 4" key="1">
    <citation type="submission" date="2016-07" db="EMBL/GenBank/DDBJ databases">
        <title>Pervasive Adenine N6-methylation of Active Genes in Fungi.</title>
        <authorList>
            <consortium name="DOE Joint Genome Institute"/>
            <person name="Mondo S.J."/>
            <person name="Dannebaum R.O."/>
            <person name="Kuo R.C."/>
            <person name="Labutti K."/>
            <person name="Haridas S."/>
            <person name="Kuo A."/>
            <person name="Salamov A."/>
            <person name="Ahrendt S.R."/>
            <person name="Lipzen A."/>
            <person name="Sullivan W."/>
            <person name="Andreopoulos W.B."/>
            <person name="Clum A."/>
            <person name="Lindquist E."/>
            <person name="Daum C."/>
            <person name="Ramamoorthy G.K."/>
            <person name="Gryganskyi A."/>
            <person name="Culley D."/>
            <person name="Magnuson J.K."/>
            <person name="James T.Y."/>
            <person name="O'Malley M.A."/>
            <person name="Stajich J.E."/>
            <person name="Spatafora J.W."/>
            <person name="Visel A."/>
            <person name="Grigoriev I.V."/>
        </authorList>
    </citation>
    <scope>NUCLEOTIDE SEQUENCE [LARGE SCALE GENOMIC DNA]</scope>
    <source>
        <strain evidence="3 4">NRRL 1336</strain>
    </source>
</reference>
<dbReference type="PANTHER" id="PTHR12834">
    <property type="entry name" value="SIGNAL RECOGNITION PARTICLE 9 KDA PROTEIN"/>
    <property type="match status" value="1"/>
</dbReference>
<proteinExistence type="predicted"/>
<dbReference type="AlphaFoldDB" id="A0A1X2I6T4"/>
<sequence length="123" mass="13644">MYITNWDDFQKAAEDIFTSSPDNTRYVHAFHGSQGELVLKVTNDQMIVKYKTNQATDLKKFIGMNELFMSKMQNKAMDIDEPVAEVPATTSPNPADSPQIPQGASTASKSSKKKKSNKKKGGK</sequence>
<dbReference type="OrthoDB" id="360923at2759"/>
<dbReference type="SUPFAM" id="SSF54762">
    <property type="entry name" value="Signal recognition particle alu RNA binding heterodimer, SRP9/14"/>
    <property type="match status" value="1"/>
</dbReference>
<keyword evidence="4" id="KW-1185">Reference proteome</keyword>
<dbReference type="STRING" id="90262.A0A1X2I6T4"/>
<dbReference type="Pfam" id="PF05486">
    <property type="entry name" value="SRP9-21"/>
    <property type="match status" value="1"/>
</dbReference>
<dbReference type="Gene3D" id="3.30.720.10">
    <property type="entry name" value="Signal recognition particle alu RNA binding heterodimer, srp9/1"/>
    <property type="match status" value="1"/>
</dbReference>
<organism evidence="3 4">
    <name type="scientific">Absidia repens</name>
    <dbReference type="NCBI Taxonomy" id="90262"/>
    <lineage>
        <taxon>Eukaryota</taxon>
        <taxon>Fungi</taxon>
        <taxon>Fungi incertae sedis</taxon>
        <taxon>Mucoromycota</taxon>
        <taxon>Mucoromycotina</taxon>
        <taxon>Mucoromycetes</taxon>
        <taxon>Mucorales</taxon>
        <taxon>Cunninghamellaceae</taxon>
        <taxon>Absidia</taxon>
    </lineage>
</organism>
<name>A0A1X2I6T4_9FUNG</name>
<dbReference type="GO" id="GO:0006614">
    <property type="term" value="P:SRP-dependent cotranslational protein targeting to membrane"/>
    <property type="evidence" value="ECO:0007669"/>
    <property type="project" value="InterPro"/>
</dbReference>
<evidence type="ECO:0000313" key="4">
    <source>
        <dbReference type="Proteomes" id="UP000193560"/>
    </source>
</evidence>
<feature type="compositionally biased region" description="Polar residues" evidence="1">
    <location>
        <begin position="88"/>
        <end position="107"/>
    </location>
</feature>
<dbReference type="EMBL" id="MCGE01000024">
    <property type="protein sequence ID" value="ORZ10517.1"/>
    <property type="molecule type" value="Genomic_DNA"/>
</dbReference>
<dbReference type="GO" id="GO:0005786">
    <property type="term" value="C:signal recognition particle, endoplasmic reticulum targeting"/>
    <property type="evidence" value="ECO:0007669"/>
    <property type="project" value="TreeGrafter"/>
</dbReference>
<dbReference type="Proteomes" id="UP000193560">
    <property type="component" value="Unassembled WGS sequence"/>
</dbReference>
<dbReference type="InterPro" id="IPR039432">
    <property type="entry name" value="SRP9_dom"/>
</dbReference>
<accession>A0A1X2I6T4</accession>
<evidence type="ECO:0000313" key="3">
    <source>
        <dbReference type="EMBL" id="ORZ10517.1"/>
    </source>
</evidence>
<gene>
    <name evidence="3" type="ORF">BCR42DRAFT_422537</name>
</gene>
<feature type="domain" description="SRP9" evidence="2">
    <location>
        <begin position="4"/>
        <end position="72"/>
    </location>
</feature>
<dbReference type="InterPro" id="IPR009018">
    <property type="entry name" value="Signal_recog_particle_SRP9/14"/>
</dbReference>
<protein>
    <submittedName>
        <fullName evidence="3">Signal recognition particle, SRP9/SRP14 subunit</fullName>
    </submittedName>
</protein>
<comment type="caution">
    <text evidence="3">The sequence shown here is derived from an EMBL/GenBank/DDBJ whole genome shotgun (WGS) entry which is preliminary data.</text>
</comment>
<evidence type="ECO:0000256" key="1">
    <source>
        <dbReference type="SAM" id="MobiDB-lite"/>
    </source>
</evidence>
<evidence type="ECO:0000259" key="2">
    <source>
        <dbReference type="Pfam" id="PF05486"/>
    </source>
</evidence>
<feature type="region of interest" description="Disordered" evidence="1">
    <location>
        <begin position="79"/>
        <end position="123"/>
    </location>
</feature>